<reference evidence="4" key="1">
    <citation type="submission" date="2022-10" db="EMBL/GenBank/DDBJ databases">
        <title>Genome assembly of Pristionchus species.</title>
        <authorList>
            <person name="Yoshida K."/>
            <person name="Sommer R.J."/>
        </authorList>
    </citation>
    <scope>NUCLEOTIDE SEQUENCE [LARGE SCALE GENOMIC DNA]</scope>
    <source>
        <strain evidence="4">RS5460</strain>
    </source>
</reference>
<sequence length="263" mass="27809">MHRLLLLPIYLLPLIAAFCSPPSSQPVSPCRCHRYNPCGFSSPGETGYAMPREGGGWGEQNLSPPSHIKSRKFVFIWSDEEEETDGRMKSSFLPPRVREEERKEEMVVPPTIKRTKTHKGEEILDAPSLLEIDSAEIEQGRIKSSKSSNDEDLWTDSETPSKGTLHSSKGNEDLWKGEEIKSSDWSNSASSSLPSHSVDQGMAPVGAAVPSAGMGGQRGLGSGGLGGLGGGRGGSLFGISSGFGVTAPGVGPIGGGWGFGVGK</sequence>
<feature type="compositionally biased region" description="Gly residues" evidence="1">
    <location>
        <begin position="213"/>
        <end position="227"/>
    </location>
</feature>
<accession>A0AAN4ZH34</accession>
<feature type="compositionally biased region" description="Low complexity" evidence="1">
    <location>
        <begin position="183"/>
        <end position="197"/>
    </location>
</feature>
<evidence type="ECO:0000313" key="4">
    <source>
        <dbReference type="Proteomes" id="UP001328107"/>
    </source>
</evidence>
<keyword evidence="4" id="KW-1185">Reference proteome</keyword>
<dbReference type="Proteomes" id="UP001328107">
    <property type="component" value="Unassembled WGS sequence"/>
</dbReference>
<evidence type="ECO:0000313" key="3">
    <source>
        <dbReference type="EMBL" id="GMR36870.1"/>
    </source>
</evidence>
<keyword evidence="2" id="KW-0732">Signal</keyword>
<comment type="caution">
    <text evidence="3">The sequence shown here is derived from an EMBL/GenBank/DDBJ whole genome shotgun (WGS) entry which is preliminary data.</text>
</comment>
<evidence type="ECO:0000256" key="2">
    <source>
        <dbReference type="SAM" id="SignalP"/>
    </source>
</evidence>
<feature type="chain" id="PRO_5042945907" evidence="2">
    <location>
        <begin position="18"/>
        <end position="263"/>
    </location>
</feature>
<dbReference type="AlphaFoldDB" id="A0AAN4ZH34"/>
<name>A0AAN4ZH34_9BILA</name>
<protein>
    <submittedName>
        <fullName evidence="3">Uncharacterized protein</fullName>
    </submittedName>
</protein>
<feature type="signal peptide" evidence="2">
    <location>
        <begin position="1"/>
        <end position="17"/>
    </location>
</feature>
<feature type="compositionally biased region" description="Polar residues" evidence="1">
    <location>
        <begin position="156"/>
        <end position="168"/>
    </location>
</feature>
<feature type="region of interest" description="Disordered" evidence="1">
    <location>
        <begin position="139"/>
        <end position="227"/>
    </location>
</feature>
<proteinExistence type="predicted"/>
<feature type="compositionally biased region" description="Basic and acidic residues" evidence="1">
    <location>
        <begin position="169"/>
        <end position="182"/>
    </location>
</feature>
<gene>
    <name evidence="3" type="ORF">PMAYCL1PPCAC_07065</name>
</gene>
<dbReference type="EMBL" id="BTRK01000002">
    <property type="protein sequence ID" value="GMR36870.1"/>
    <property type="molecule type" value="Genomic_DNA"/>
</dbReference>
<organism evidence="3 4">
    <name type="scientific">Pristionchus mayeri</name>
    <dbReference type="NCBI Taxonomy" id="1317129"/>
    <lineage>
        <taxon>Eukaryota</taxon>
        <taxon>Metazoa</taxon>
        <taxon>Ecdysozoa</taxon>
        <taxon>Nematoda</taxon>
        <taxon>Chromadorea</taxon>
        <taxon>Rhabditida</taxon>
        <taxon>Rhabditina</taxon>
        <taxon>Diplogasteromorpha</taxon>
        <taxon>Diplogasteroidea</taxon>
        <taxon>Neodiplogasteridae</taxon>
        <taxon>Pristionchus</taxon>
    </lineage>
</organism>
<evidence type="ECO:0000256" key="1">
    <source>
        <dbReference type="SAM" id="MobiDB-lite"/>
    </source>
</evidence>